<dbReference type="Pfam" id="PF00122">
    <property type="entry name" value="E1-E2_ATPase"/>
    <property type="match status" value="1"/>
</dbReference>
<dbReference type="GO" id="GO:0043682">
    <property type="term" value="F:P-type divalent copper transporter activity"/>
    <property type="evidence" value="ECO:0007669"/>
    <property type="project" value="TreeGrafter"/>
</dbReference>
<keyword evidence="4" id="KW-1003">Cell membrane</keyword>
<evidence type="ECO:0000256" key="7">
    <source>
        <dbReference type="ARBA" id="ARBA00022723"/>
    </source>
</evidence>
<feature type="transmembrane region" description="Helical" evidence="13">
    <location>
        <begin position="436"/>
        <end position="453"/>
    </location>
</feature>
<keyword evidence="10 13" id="KW-1133">Transmembrane helix</keyword>
<dbReference type="Gene3D" id="3.40.50.1000">
    <property type="entry name" value="HAD superfamily/HAD-like"/>
    <property type="match status" value="1"/>
</dbReference>
<dbReference type="Proteomes" id="UP000321580">
    <property type="component" value="Unassembled WGS sequence"/>
</dbReference>
<keyword evidence="11" id="KW-0406">Ion transport</keyword>
<dbReference type="InterPro" id="IPR008250">
    <property type="entry name" value="ATPase_P-typ_transduc_dom_A_sf"/>
</dbReference>
<keyword evidence="12 13" id="KW-0472">Membrane</keyword>
<dbReference type="OrthoDB" id="909834at2"/>
<dbReference type="EMBL" id="VOOR01000010">
    <property type="protein sequence ID" value="TXB64903.1"/>
    <property type="molecule type" value="Genomic_DNA"/>
</dbReference>
<evidence type="ECO:0000313" key="17">
    <source>
        <dbReference type="Proteomes" id="UP000321580"/>
    </source>
</evidence>
<dbReference type="AlphaFoldDB" id="A0A5C6RRK9"/>
<dbReference type="Pfam" id="PF12156">
    <property type="entry name" value="ATPase-cat_bd"/>
    <property type="match status" value="1"/>
</dbReference>
<evidence type="ECO:0000256" key="11">
    <source>
        <dbReference type="ARBA" id="ARBA00023065"/>
    </source>
</evidence>
<feature type="transmembrane region" description="Helical" evidence="13">
    <location>
        <begin position="748"/>
        <end position="768"/>
    </location>
</feature>
<dbReference type="InterPro" id="IPR018303">
    <property type="entry name" value="ATPase_P-typ_P_site"/>
</dbReference>
<sequence>MPAATTKLEAEPRSADTPTACTHCGEPCGHTDIQFEGHHFCCEGCKTVYTILNENGMCRYYDIDEKAGFNLKGKKSATWAFLDDEAVREKLIDFRDGEQARATFYIPAIHCASCLWLLENLYKFNPAILASKVNFVSKEVFIHFRESEMSLRQVVELLDSIAYTPAINLSNLDGGEKPVVDRSFYYKFGVAGFAFGNIMLLSFPEYLGLDKALEGDFFQLFGYLNLLLALPLVFYSGKDYLLSAWSGLRKGNLNIDVPIALGVLTLFGRSAFEILTHSGPGYLDSLAGLVFFLLAGKWFQQRTYHNISFERDYKSYFPIAAHRLDGEGATENVTLDKLEPGDHIRVGHGELIPADGILISGESAIDYSFVTGESDPVSPASGDKVYAGGRQTGPVLEIALTRRVSQSYLTQLWNDEAFTKSQDSPTTELANRVGKYFTIAILLIGAGTLFYWLPKDTGMAVNAFTAVLIIACPCAVALAVPFIFGNALRVLARHRFFLKNAAVIERMAQATAVVFDKTGTLTERGNGHITFHGAPLTPTEAGWAAAAAAPSSHPVSQQIQQLWGAKQPAGLSGWEEVTGQGVKGWADGHEIRIGKPAFAVRGTSAGTGTWLSIDGEYRGHFISHNRFRQGLSQVIEFFKQKAEIYLLSGDNDRERAHLAPLFPEAALHFHQAPKDKLSFVKQLQDEGQQVLMLGDGLNDAGALKQSEAGIVLTEDTNNFTPACDGILDAKAFQQLPVFTTFARKSIRLVYYAYAFALVYNTIGLSFAVQGALSPIVAAILMPLSSISIVLFGTLSSNWTAHRMGL</sequence>
<comment type="similarity">
    <text evidence="2">Belongs to the cation transport ATPase (P-type) (TC 3.A.3) family. Type IB subfamily.</text>
</comment>
<dbReference type="PRINTS" id="PR00119">
    <property type="entry name" value="CATATPASE"/>
</dbReference>
<dbReference type="InterPro" id="IPR059000">
    <property type="entry name" value="ATPase_P-type_domA"/>
</dbReference>
<evidence type="ECO:0000256" key="4">
    <source>
        <dbReference type="ARBA" id="ARBA00022475"/>
    </source>
</evidence>
<keyword evidence="5" id="KW-0597">Phosphoprotein</keyword>
<dbReference type="SUPFAM" id="SSF56784">
    <property type="entry name" value="HAD-like"/>
    <property type="match status" value="1"/>
</dbReference>
<dbReference type="InterPro" id="IPR036163">
    <property type="entry name" value="HMA_dom_sf"/>
</dbReference>
<gene>
    <name evidence="16" type="ORF">FRY97_06665</name>
</gene>
<evidence type="ECO:0000256" key="8">
    <source>
        <dbReference type="ARBA" id="ARBA00022842"/>
    </source>
</evidence>
<feature type="transmembrane region" description="Helical" evidence="13">
    <location>
        <begin position="459"/>
        <end position="485"/>
    </location>
</feature>
<dbReference type="InterPro" id="IPR036412">
    <property type="entry name" value="HAD-like_sf"/>
</dbReference>
<comment type="caution">
    <text evidence="16">The sequence shown here is derived from an EMBL/GenBank/DDBJ whole genome shotgun (WGS) entry which is preliminary data.</text>
</comment>
<keyword evidence="3" id="KW-0813">Transport</keyword>
<evidence type="ECO:0000259" key="15">
    <source>
        <dbReference type="Pfam" id="PF12156"/>
    </source>
</evidence>
<dbReference type="GO" id="GO:0005524">
    <property type="term" value="F:ATP binding"/>
    <property type="evidence" value="ECO:0007669"/>
    <property type="project" value="InterPro"/>
</dbReference>
<dbReference type="GO" id="GO:0055070">
    <property type="term" value="P:copper ion homeostasis"/>
    <property type="evidence" value="ECO:0007669"/>
    <property type="project" value="TreeGrafter"/>
</dbReference>
<evidence type="ECO:0000256" key="2">
    <source>
        <dbReference type="ARBA" id="ARBA00006024"/>
    </source>
</evidence>
<evidence type="ECO:0000256" key="5">
    <source>
        <dbReference type="ARBA" id="ARBA00022553"/>
    </source>
</evidence>
<organism evidence="16 17">
    <name type="scientific">Phaeodactylibacter luteus</name>
    <dbReference type="NCBI Taxonomy" id="1564516"/>
    <lineage>
        <taxon>Bacteria</taxon>
        <taxon>Pseudomonadati</taxon>
        <taxon>Bacteroidota</taxon>
        <taxon>Saprospiria</taxon>
        <taxon>Saprospirales</taxon>
        <taxon>Haliscomenobacteraceae</taxon>
        <taxon>Phaeodactylibacter</taxon>
    </lineage>
</organism>
<dbReference type="GO" id="GO:0005507">
    <property type="term" value="F:copper ion binding"/>
    <property type="evidence" value="ECO:0007669"/>
    <property type="project" value="TreeGrafter"/>
</dbReference>
<protein>
    <submittedName>
        <fullName evidence="16">HAD-IC family P-type ATPase</fullName>
    </submittedName>
</protein>
<feature type="transmembrane region" description="Helical" evidence="13">
    <location>
        <begin position="223"/>
        <end position="241"/>
    </location>
</feature>
<dbReference type="GO" id="GO:0016887">
    <property type="term" value="F:ATP hydrolysis activity"/>
    <property type="evidence" value="ECO:0007669"/>
    <property type="project" value="InterPro"/>
</dbReference>
<evidence type="ECO:0000256" key="6">
    <source>
        <dbReference type="ARBA" id="ARBA00022692"/>
    </source>
</evidence>
<dbReference type="PANTHER" id="PTHR43520:SF5">
    <property type="entry name" value="CATION-TRANSPORTING P-TYPE ATPASE-RELATED"/>
    <property type="match status" value="1"/>
</dbReference>
<dbReference type="NCBIfam" id="TIGR01494">
    <property type="entry name" value="ATPase_P-type"/>
    <property type="match status" value="1"/>
</dbReference>
<name>A0A5C6RRK9_9BACT</name>
<reference evidence="16 17" key="1">
    <citation type="submission" date="2019-08" db="EMBL/GenBank/DDBJ databases">
        <title>Genome of Phaeodactylibacter luteus.</title>
        <authorList>
            <person name="Bowman J.P."/>
        </authorList>
    </citation>
    <scope>NUCLEOTIDE SEQUENCE [LARGE SCALE GENOMIC DNA]</scope>
    <source>
        <strain evidence="16 17">KCTC 42180</strain>
    </source>
</reference>
<evidence type="ECO:0000256" key="10">
    <source>
        <dbReference type="ARBA" id="ARBA00022989"/>
    </source>
</evidence>
<accession>A0A5C6RRK9</accession>
<comment type="subcellular location">
    <subcellularLocation>
        <location evidence="1">Cell membrane</location>
        <topology evidence="1">Multi-pass membrane protein</topology>
    </subcellularLocation>
</comment>
<dbReference type="InterPro" id="IPR023298">
    <property type="entry name" value="ATPase_P-typ_TM_dom_sf"/>
</dbReference>
<evidence type="ECO:0000259" key="14">
    <source>
        <dbReference type="Pfam" id="PF00122"/>
    </source>
</evidence>
<keyword evidence="7" id="KW-0479">Metal-binding</keyword>
<dbReference type="InterPro" id="IPR001757">
    <property type="entry name" value="P_typ_ATPase"/>
</dbReference>
<dbReference type="InterPro" id="IPR021993">
    <property type="entry name" value="ATPase-cat-bd"/>
</dbReference>
<feature type="domain" description="P-type ATPase A" evidence="14">
    <location>
        <begin position="318"/>
        <end position="413"/>
    </location>
</feature>
<keyword evidence="6 13" id="KW-0812">Transmembrane</keyword>
<feature type="transmembrane region" description="Helical" evidence="13">
    <location>
        <begin position="184"/>
        <end position="203"/>
    </location>
</feature>
<dbReference type="SUPFAM" id="SSF55008">
    <property type="entry name" value="HMA, heavy metal-associated domain"/>
    <property type="match status" value="1"/>
</dbReference>
<feature type="transmembrane region" description="Helical" evidence="13">
    <location>
        <begin position="774"/>
        <end position="794"/>
    </location>
</feature>
<feature type="transmembrane region" description="Helical" evidence="13">
    <location>
        <begin position="253"/>
        <end position="275"/>
    </location>
</feature>
<keyword evidence="9" id="KW-1278">Translocase</keyword>
<dbReference type="PANTHER" id="PTHR43520">
    <property type="entry name" value="ATP7, ISOFORM B"/>
    <property type="match status" value="1"/>
</dbReference>
<dbReference type="Pfam" id="PF00702">
    <property type="entry name" value="Hydrolase"/>
    <property type="match status" value="1"/>
</dbReference>
<keyword evidence="17" id="KW-1185">Reference proteome</keyword>
<dbReference type="InterPro" id="IPR023214">
    <property type="entry name" value="HAD_sf"/>
</dbReference>
<dbReference type="SUPFAM" id="SSF81653">
    <property type="entry name" value="Calcium ATPase, transduction domain A"/>
    <property type="match status" value="1"/>
</dbReference>
<feature type="transmembrane region" description="Helical" evidence="13">
    <location>
        <begin position="281"/>
        <end position="299"/>
    </location>
</feature>
<dbReference type="InterPro" id="IPR023299">
    <property type="entry name" value="ATPase_P-typ_cyto_dom_N"/>
</dbReference>
<proteinExistence type="inferred from homology"/>
<dbReference type="Gene3D" id="2.70.150.10">
    <property type="entry name" value="Calcium-transporting ATPase, cytoplasmic transduction domain A"/>
    <property type="match status" value="1"/>
</dbReference>
<dbReference type="SUPFAM" id="SSF81665">
    <property type="entry name" value="Calcium ATPase, transmembrane domain M"/>
    <property type="match status" value="1"/>
</dbReference>
<evidence type="ECO:0000256" key="13">
    <source>
        <dbReference type="SAM" id="Phobius"/>
    </source>
</evidence>
<dbReference type="PROSITE" id="PS00154">
    <property type="entry name" value="ATPASE_E1_E2"/>
    <property type="match status" value="1"/>
</dbReference>
<evidence type="ECO:0000256" key="1">
    <source>
        <dbReference type="ARBA" id="ARBA00004651"/>
    </source>
</evidence>
<evidence type="ECO:0000256" key="9">
    <source>
        <dbReference type="ARBA" id="ARBA00022967"/>
    </source>
</evidence>
<keyword evidence="8" id="KW-0460">Magnesium</keyword>
<dbReference type="Gene3D" id="3.30.70.100">
    <property type="match status" value="1"/>
</dbReference>
<evidence type="ECO:0000256" key="12">
    <source>
        <dbReference type="ARBA" id="ARBA00023136"/>
    </source>
</evidence>
<evidence type="ECO:0000256" key="3">
    <source>
        <dbReference type="ARBA" id="ARBA00022448"/>
    </source>
</evidence>
<dbReference type="Gene3D" id="3.40.1110.10">
    <property type="entry name" value="Calcium-transporting ATPase, cytoplasmic domain N"/>
    <property type="match status" value="1"/>
</dbReference>
<evidence type="ECO:0000313" key="16">
    <source>
        <dbReference type="EMBL" id="TXB64903.1"/>
    </source>
</evidence>
<dbReference type="RefSeq" id="WP_147166670.1">
    <property type="nucleotide sequence ID" value="NZ_VOOR01000010.1"/>
</dbReference>
<feature type="domain" description="Putative metal-binding" evidence="15">
    <location>
        <begin position="20"/>
        <end position="94"/>
    </location>
</feature>
<dbReference type="GO" id="GO:0005886">
    <property type="term" value="C:plasma membrane"/>
    <property type="evidence" value="ECO:0007669"/>
    <property type="project" value="UniProtKB-SubCell"/>
</dbReference>